<evidence type="ECO:0000313" key="1">
    <source>
        <dbReference type="EMBL" id="AOZ96099.1"/>
    </source>
</evidence>
<dbReference type="Proteomes" id="UP000179284">
    <property type="component" value="Chromosome I"/>
</dbReference>
<dbReference type="KEGG" id="bhu:bhn_I1065"/>
<name>A0A1D9P0U3_9FIRM</name>
<evidence type="ECO:0000313" key="2">
    <source>
        <dbReference type="Proteomes" id="UP000179284"/>
    </source>
</evidence>
<dbReference type="OrthoDB" id="2005184at2"/>
<proteinExistence type="predicted"/>
<reference evidence="2" key="1">
    <citation type="submission" date="2016-10" db="EMBL/GenBank/DDBJ databases">
        <title>The complete genome sequence of the rumen bacterium Butyrivibrio hungatei MB2003.</title>
        <authorList>
            <person name="Palevich N."/>
            <person name="Kelly W.J."/>
            <person name="Leahy S.C."/>
            <person name="Altermann E."/>
            <person name="Rakonjac J."/>
            <person name="Attwood G.T."/>
        </authorList>
    </citation>
    <scope>NUCLEOTIDE SEQUENCE [LARGE SCALE GENOMIC DNA]</scope>
    <source>
        <strain evidence="2">MB2003</strain>
    </source>
</reference>
<protein>
    <submittedName>
        <fullName evidence="1">Uncharacterized protein</fullName>
    </submittedName>
</protein>
<dbReference type="EMBL" id="CP017831">
    <property type="protein sequence ID" value="AOZ96099.1"/>
    <property type="molecule type" value="Genomic_DNA"/>
</dbReference>
<dbReference type="AlphaFoldDB" id="A0A1D9P0U3"/>
<organism evidence="1 2">
    <name type="scientific">Butyrivibrio hungatei</name>
    <dbReference type="NCBI Taxonomy" id="185008"/>
    <lineage>
        <taxon>Bacteria</taxon>
        <taxon>Bacillati</taxon>
        <taxon>Bacillota</taxon>
        <taxon>Clostridia</taxon>
        <taxon>Lachnospirales</taxon>
        <taxon>Lachnospiraceae</taxon>
        <taxon>Butyrivibrio</taxon>
    </lineage>
</organism>
<gene>
    <name evidence="1" type="ORF">bhn_I1065</name>
</gene>
<dbReference type="RefSeq" id="WP_071175819.1">
    <property type="nucleotide sequence ID" value="NZ_CP017831.1"/>
</dbReference>
<sequence>MADRSDLINQLAASMGAGDFAQTKYEESRYDPETGTLYCKGMAISGSVAEKAIKHFEVLEKKCDLDDPNSRQMAMIYRCASESIKMMQNPRVMETIRKEAENNTLFND</sequence>
<accession>A0A1D9P0U3</accession>
<keyword evidence="2" id="KW-1185">Reference proteome</keyword>